<dbReference type="Gene3D" id="1.10.260.40">
    <property type="entry name" value="lambda repressor-like DNA-binding domains"/>
    <property type="match status" value="1"/>
</dbReference>
<dbReference type="InterPro" id="IPR000843">
    <property type="entry name" value="HTH_LacI"/>
</dbReference>
<proteinExistence type="predicted"/>
<dbReference type="SUPFAM" id="SSF47413">
    <property type="entry name" value="lambda repressor-like DNA-binding domains"/>
    <property type="match status" value="1"/>
</dbReference>
<dbReference type="Proteomes" id="UP000664385">
    <property type="component" value="Unassembled WGS sequence"/>
</dbReference>
<evidence type="ECO:0000256" key="1">
    <source>
        <dbReference type="ARBA" id="ARBA00023015"/>
    </source>
</evidence>
<evidence type="ECO:0000313" key="7">
    <source>
        <dbReference type="Proteomes" id="UP000664385"/>
    </source>
</evidence>
<dbReference type="SUPFAM" id="SSF53822">
    <property type="entry name" value="Periplasmic binding protein-like I"/>
    <property type="match status" value="1"/>
</dbReference>
<feature type="region of interest" description="Disordered" evidence="4">
    <location>
        <begin position="1"/>
        <end position="27"/>
    </location>
</feature>
<dbReference type="CDD" id="cd01392">
    <property type="entry name" value="HTH_LacI"/>
    <property type="match status" value="1"/>
</dbReference>
<keyword evidence="1" id="KW-0805">Transcription regulation</keyword>
<protein>
    <submittedName>
        <fullName evidence="6">LacI family DNA-binding transcriptional regulator</fullName>
    </submittedName>
</protein>
<name>A0A939DTE8_9MICO</name>
<dbReference type="PANTHER" id="PTHR30146:SF109">
    <property type="entry name" value="HTH-TYPE TRANSCRIPTIONAL REGULATOR GALS"/>
    <property type="match status" value="1"/>
</dbReference>
<organism evidence="6 7">
    <name type="scientific">Microbacterium esteraromaticum</name>
    <dbReference type="NCBI Taxonomy" id="57043"/>
    <lineage>
        <taxon>Bacteria</taxon>
        <taxon>Bacillati</taxon>
        <taxon>Actinomycetota</taxon>
        <taxon>Actinomycetes</taxon>
        <taxon>Micrococcales</taxon>
        <taxon>Microbacteriaceae</taxon>
        <taxon>Microbacterium</taxon>
    </lineage>
</organism>
<dbReference type="Pfam" id="PF13377">
    <property type="entry name" value="Peripla_BP_3"/>
    <property type="match status" value="1"/>
</dbReference>
<dbReference type="Pfam" id="PF00356">
    <property type="entry name" value="LacI"/>
    <property type="match status" value="1"/>
</dbReference>
<dbReference type="Gene3D" id="3.40.50.2300">
    <property type="match status" value="2"/>
</dbReference>
<keyword evidence="2 6" id="KW-0238">DNA-binding</keyword>
<evidence type="ECO:0000256" key="2">
    <source>
        <dbReference type="ARBA" id="ARBA00023125"/>
    </source>
</evidence>
<dbReference type="GO" id="GO:0003700">
    <property type="term" value="F:DNA-binding transcription factor activity"/>
    <property type="evidence" value="ECO:0007669"/>
    <property type="project" value="TreeGrafter"/>
</dbReference>
<reference evidence="6" key="1">
    <citation type="submission" date="2020-12" db="EMBL/GenBank/DDBJ databases">
        <title>PHA producing bacteria isolated from mangrove.</title>
        <authorList>
            <person name="Zheng W."/>
            <person name="Yu S."/>
            <person name="Huang Y."/>
        </authorList>
    </citation>
    <scope>NUCLEOTIDE SEQUENCE</scope>
    <source>
        <strain evidence="6">GN8-5</strain>
    </source>
</reference>
<dbReference type="EMBL" id="JAEMWU010000001">
    <property type="protein sequence ID" value="MBN8204601.1"/>
    <property type="molecule type" value="Genomic_DNA"/>
</dbReference>
<dbReference type="InterPro" id="IPR046335">
    <property type="entry name" value="LacI/GalR-like_sensor"/>
</dbReference>
<dbReference type="AlphaFoldDB" id="A0A939DTE8"/>
<feature type="domain" description="HTH lacI-type" evidence="5">
    <location>
        <begin position="44"/>
        <end position="99"/>
    </location>
</feature>
<evidence type="ECO:0000256" key="3">
    <source>
        <dbReference type="ARBA" id="ARBA00023163"/>
    </source>
</evidence>
<dbReference type="SMART" id="SM00354">
    <property type="entry name" value="HTH_LACI"/>
    <property type="match status" value="1"/>
</dbReference>
<gene>
    <name evidence="6" type="ORF">JF543_01355</name>
</gene>
<dbReference type="InterPro" id="IPR010982">
    <property type="entry name" value="Lambda_DNA-bd_dom_sf"/>
</dbReference>
<evidence type="ECO:0000256" key="4">
    <source>
        <dbReference type="SAM" id="MobiDB-lite"/>
    </source>
</evidence>
<dbReference type="CDD" id="cd06267">
    <property type="entry name" value="PBP1_LacI_sugar_binding-like"/>
    <property type="match status" value="1"/>
</dbReference>
<evidence type="ECO:0000313" key="6">
    <source>
        <dbReference type="EMBL" id="MBN8204601.1"/>
    </source>
</evidence>
<dbReference type="PANTHER" id="PTHR30146">
    <property type="entry name" value="LACI-RELATED TRANSCRIPTIONAL REPRESSOR"/>
    <property type="match status" value="1"/>
</dbReference>
<dbReference type="PROSITE" id="PS50932">
    <property type="entry name" value="HTH_LACI_2"/>
    <property type="match status" value="1"/>
</dbReference>
<accession>A0A939DTE8</accession>
<evidence type="ECO:0000259" key="5">
    <source>
        <dbReference type="PROSITE" id="PS50932"/>
    </source>
</evidence>
<comment type="caution">
    <text evidence="6">The sequence shown here is derived from an EMBL/GenBank/DDBJ whole genome shotgun (WGS) entry which is preliminary data.</text>
</comment>
<dbReference type="GO" id="GO:0000976">
    <property type="term" value="F:transcription cis-regulatory region binding"/>
    <property type="evidence" value="ECO:0007669"/>
    <property type="project" value="TreeGrafter"/>
</dbReference>
<keyword evidence="3" id="KW-0804">Transcription</keyword>
<sequence>MRGKRRASRFPVSSRTSPRDAAASVSSSPISAILVSDDPRPRPVTRADVARYAGVSTAVVSYVLNDGPKAVAPLTKERVLDAVRVLGYRPNLAARALSKGQADMLGLLVSDNGNPFFTALWHALDRASAARSRQLLIVNSDRTQTSTSDQIRDLASRQISGLVIANILTAGEQALVENLGIPSVMIGQFGDIDGMSGIGVDFVSGARQGVEHLIGHGYRDIAFVGSVSRLDGRERGWREALTAAQLSPGPLLHTTFSYEGGYDAGQRLLRDGTLPRGILAASDQIVLGLLTAMREAGVRVPEDVALVSFDGTSAVDYVWPRMTTVVQPLEAMADAAIAALVEPDTTPRFVEFGTELRVRESCGCPTVR</sequence>
<dbReference type="InterPro" id="IPR028082">
    <property type="entry name" value="Peripla_BP_I"/>
</dbReference>